<dbReference type="GO" id="GO:0032259">
    <property type="term" value="P:methylation"/>
    <property type="evidence" value="ECO:0007669"/>
    <property type="project" value="UniProtKB-KW"/>
</dbReference>
<reference evidence="5 6" key="1">
    <citation type="submission" date="2013-08" db="EMBL/GenBank/DDBJ databases">
        <authorList>
            <person name="Huang J."/>
            <person name="Wang G."/>
        </authorList>
    </citation>
    <scope>NUCLEOTIDE SEQUENCE [LARGE SCALE GENOMIC DNA]</scope>
    <source>
        <strain evidence="5 6">JSM 076056</strain>
    </source>
</reference>
<dbReference type="EMBL" id="AVPE01000004">
    <property type="protein sequence ID" value="KGX93057.1"/>
    <property type="molecule type" value="Genomic_DNA"/>
</dbReference>
<evidence type="ECO:0000256" key="1">
    <source>
        <dbReference type="ARBA" id="ARBA00008361"/>
    </source>
</evidence>
<evidence type="ECO:0000256" key="2">
    <source>
        <dbReference type="ARBA" id="ARBA00022603"/>
    </source>
</evidence>
<evidence type="ECO:0000313" key="5">
    <source>
        <dbReference type="EMBL" id="KGX93057.1"/>
    </source>
</evidence>
<dbReference type="AlphaFoldDB" id="A0A0A5IB54"/>
<evidence type="ECO:0000313" key="6">
    <source>
        <dbReference type="Proteomes" id="UP000030528"/>
    </source>
</evidence>
<dbReference type="STRING" id="1385510.GCA_000425205_01622"/>
<dbReference type="Gene3D" id="3.40.50.150">
    <property type="entry name" value="Vaccinia Virus protein VP39"/>
    <property type="match status" value="1"/>
</dbReference>
<dbReference type="SUPFAM" id="SSF53335">
    <property type="entry name" value="S-adenosyl-L-methionine-dependent methyltransferases"/>
    <property type="match status" value="1"/>
</dbReference>
<dbReference type="Proteomes" id="UP000030528">
    <property type="component" value="Unassembled WGS sequence"/>
</dbReference>
<feature type="domain" description="Methyltransferase type 11" evidence="4">
    <location>
        <begin position="35"/>
        <end position="125"/>
    </location>
</feature>
<keyword evidence="6" id="KW-1185">Reference proteome</keyword>
<dbReference type="InterPro" id="IPR013216">
    <property type="entry name" value="Methyltransf_11"/>
</dbReference>
<organism evidence="5 6">
    <name type="scientific">Pontibacillus halophilus JSM 076056 = DSM 19796</name>
    <dbReference type="NCBI Taxonomy" id="1385510"/>
    <lineage>
        <taxon>Bacteria</taxon>
        <taxon>Bacillati</taxon>
        <taxon>Bacillota</taxon>
        <taxon>Bacilli</taxon>
        <taxon>Bacillales</taxon>
        <taxon>Bacillaceae</taxon>
        <taxon>Pontibacillus</taxon>
    </lineage>
</organism>
<gene>
    <name evidence="5" type="ORF">N781_13955</name>
</gene>
<dbReference type="GO" id="GO:0008757">
    <property type="term" value="F:S-adenosylmethionine-dependent methyltransferase activity"/>
    <property type="evidence" value="ECO:0007669"/>
    <property type="project" value="InterPro"/>
</dbReference>
<sequence>MSSTHYGITKGNASMDILLHHLEERGISLSGSTVLDLACRDGTFTRHLSQLCQSVIGVDATTERIIERTPSTPHTRYIRGLAEHLPCERNSFDYVFAWNCWGSFDRHKVLSEMDRVLKPSGRLIIMERQLPVQTTDAFPFHWYEEWKSASFNLQHEWSCSTKPTEQLHVVILKR</sequence>
<dbReference type="eggNOG" id="COG2226">
    <property type="taxonomic scope" value="Bacteria"/>
</dbReference>
<dbReference type="RefSeq" id="WP_026800053.1">
    <property type="nucleotide sequence ID" value="NZ_AULI01000006.1"/>
</dbReference>
<dbReference type="PANTHER" id="PTHR44942">
    <property type="entry name" value="METHYLTRANSF_11 DOMAIN-CONTAINING PROTEIN"/>
    <property type="match status" value="1"/>
</dbReference>
<name>A0A0A5IB54_9BACI</name>
<comment type="caution">
    <text evidence="5">The sequence shown here is derived from an EMBL/GenBank/DDBJ whole genome shotgun (WGS) entry which is preliminary data.</text>
</comment>
<keyword evidence="3" id="KW-0808">Transferase</keyword>
<dbReference type="InterPro" id="IPR051052">
    <property type="entry name" value="Diverse_substrate_MTase"/>
</dbReference>
<dbReference type="InterPro" id="IPR029063">
    <property type="entry name" value="SAM-dependent_MTases_sf"/>
</dbReference>
<keyword evidence="2" id="KW-0489">Methyltransferase</keyword>
<evidence type="ECO:0000256" key="3">
    <source>
        <dbReference type="ARBA" id="ARBA00022679"/>
    </source>
</evidence>
<protein>
    <recommendedName>
        <fullName evidence="4">Methyltransferase type 11 domain-containing protein</fullName>
    </recommendedName>
</protein>
<dbReference type="PANTHER" id="PTHR44942:SF4">
    <property type="entry name" value="METHYLTRANSFERASE TYPE 11 DOMAIN-CONTAINING PROTEIN"/>
    <property type="match status" value="1"/>
</dbReference>
<comment type="similarity">
    <text evidence="1">Belongs to the methyltransferase superfamily.</text>
</comment>
<dbReference type="OrthoDB" id="9784101at2"/>
<proteinExistence type="inferred from homology"/>
<dbReference type="CDD" id="cd02440">
    <property type="entry name" value="AdoMet_MTases"/>
    <property type="match status" value="1"/>
</dbReference>
<dbReference type="Pfam" id="PF08241">
    <property type="entry name" value="Methyltransf_11"/>
    <property type="match status" value="1"/>
</dbReference>
<accession>A0A0A5IB54</accession>
<evidence type="ECO:0000259" key="4">
    <source>
        <dbReference type="Pfam" id="PF08241"/>
    </source>
</evidence>